<keyword evidence="1" id="KW-0732">Signal</keyword>
<evidence type="ECO:0000256" key="1">
    <source>
        <dbReference type="SAM" id="SignalP"/>
    </source>
</evidence>
<dbReference type="KEGG" id="rhy:RD110_09565"/>
<keyword evidence="3" id="KW-1185">Reference proteome</keyword>
<sequence>MRREATVTFDPSLRKPARWRTAAWLLVATCAGLPVVAGAQASEAQMSAFQKYTTCPSTGRRSGACPGYRIAWKVPPCAGGQDRWTNLVWLTEVAARQKMQSDAAACAASAPRP</sequence>
<name>A0A1P8JUJ7_9BURK</name>
<accession>A0A1P8JUJ7</accession>
<feature type="signal peptide" evidence="1">
    <location>
        <begin position="1"/>
        <end position="41"/>
    </location>
</feature>
<dbReference type="AlphaFoldDB" id="A0A1P8JUJ7"/>
<dbReference type="EMBL" id="CP019236">
    <property type="protein sequence ID" value="APW37405.1"/>
    <property type="molecule type" value="Genomic_DNA"/>
</dbReference>
<evidence type="ECO:0008006" key="4">
    <source>
        <dbReference type="Google" id="ProtNLM"/>
    </source>
</evidence>
<feature type="chain" id="PRO_5012320397" description="HNH endonuclease" evidence="1">
    <location>
        <begin position="42"/>
        <end position="113"/>
    </location>
</feature>
<reference evidence="2 3" key="1">
    <citation type="submission" date="2017-01" db="EMBL/GenBank/DDBJ databases">
        <authorList>
            <person name="Mah S.A."/>
            <person name="Swanson W.J."/>
            <person name="Moy G.W."/>
            <person name="Vacquier V.D."/>
        </authorList>
    </citation>
    <scope>NUCLEOTIDE SEQUENCE [LARGE SCALE GENOMIC DNA]</scope>
    <source>
        <strain evidence="2 3">DCY110</strain>
    </source>
</reference>
<proteinExistence type="predicted"/>
<organism evidence="2 3">
    <name type="scientific">Rhodoferax koreensis</name>
    <dbReference type="NCBI Taxonomy" id="1842727"/>
    <lineage>
        <taxon>Bacteria</taxon>
        <taxon>Pseudomonadati</taxon>
        <taxon>Pseudomonadota</taxon>
        <taxon>Betaproteobacteria</taxon>
        <taxon>Burkholderiales</taxon>
        <taxon>Comamonadaceae</taxon>
        <taxon>Rhodoferax</taxon>
    </lineage>
</organism>
<dbReference type="STRING" id="1842727.RD110_09565"/>
<evidence type="ECO:0000313" key="2">
    <source>
        <dbReference type="EMBL" id="APW37405.1"/>
    </source>
</evidence>
<dbReference type="Proteomes" id="UP000186609">
    <property type="component" value="Chromosome"/>
</dbReference>
<protein>
    <recommendedName>
        <fullName evidence="4">HNH endonuclease</fullName>
    </recommendedName>
</protein>
<gene>
    <name evidence="2" type="ORF">RD110_09565</name>
</gene>
<evidence type="ECO:0000313" key="3">
    <source>
        <dbReference type="Proteomes" id="UP000186609"/>
    </source>
</evidence>